<organism evidence="1 2">
    <name type="scientific">Pontibacillus salipaludis</name>
    <dbReference type="NCBI Taxonomy" id="1697394"/>
    <lineage>
        <taxon>Bacteria</taxon>
        <taxon>Bacillati</taxon>
        <taxon>Bacillota</taxon>
        <taxon>Bacilli</taxon>
        <taxon>Bacillales</taxon>
        <taxon>Bacillaceae</taxon>
        <taxon>Pontibacillus</taxon>
    </lineage>
</organism>
<evidence type="ECO:0000313" key="1">
    <source>
        <dbReference type="EMBL" id="GGD10397.1"/>
    </source>
</evidence>
<name>A0ABQ1Q2Q2_9BACI</name>
<protein>
    <submittedName>
        <fullName evidence="1">Uncharacterized protein</fullName>
    </submittedName>
</protein>
<accession>A0ABQ1Q2Q2</accession>
<sequence length="45" mass="5247">MNEQSQWIELMKEVIRTTEGSSDADMFEVIELMKERLQGSIVTSR</sequence>
<dbReference type="Proteomes" id="UP000642571">
    <property type="component" value="Unassembled WGS sequence"/>
</dbReference>
<reference evidence="2" key="1">
    <citation type="journal article" date="2019" name="Int. J. Syst. Evol. Microbiol.">
        <title>The Global Catalogue of Microorganisms (GCM) 10K type strain sequencing project: providing services to taxonomists for standard genome sequencing and annotation.</title>
        <authorList>
            <consortium name="The Broad Institute Genomics Platform"/>
            <consortium name="The Broad Institute Genome Sequencing Center for Infectious Disease"/>
            <person name="Wu L."/>
            <person name="Ma J."/>
        </authorList>
    </citation>
    <scope>NUCLEOTIDE SEQUENCE [LARGE SCALE GENOMIC DNA]</scope>
    <source>
        <strain evidence="2">CGMCC 1.15353</strain>
    </source>
</reference>
<gene>
    <name evidence="1" type="ORF">GCM10011389_17470</name>
</gene>
<keyword evidence="2" id="KW-1185">Reference proteome</keyword>
<dbReference type="RefSeq" id="WP_188652846.1">
    <property type="nucleotide sequence ID" value="NZ_BMIN01000006.1"/>
</dbReference>
<proteinExistence type="predicted"/>
<comment type="caution">
    <text evidence="1">The sequence shown here is derived from an EMBL/GenBank/DDBJ whole genome shotgun (WGS) entry which is preliminary data.</text>
</comment>
<dbReference type="EMBL" id="BMIN01000006">
    <property type="protein sequence ID" value="GGD10397.1"/>
    <property type="molecule type" value="Genomic_DNA"/>
</dbReference>
<evidence type="ECO:0000313" key="2">
    <source>
        <dbReference type="Proteomes" id="UP000642571"/>
    </source>
</evidence>